<feature type="transmembrane region" description="Helical" evidence="1">
    <location>
        <begin position="6"/>
        <end position="25"/>
    </location>
</feature>
<dbReference type="AlphaFoldDB" id="A0A1H9HUA6"/>
<dbReference type="Proteomes" id="UP000199021">
    <property type="component" value="Unassembled WGS sequence"/>
</dbReference>
<dbReference type="PANTHER" id="PTHR38454">
    <property type="entry name" value="INTEGRAL MEMBRANE PROTEIN-RELATED"/>
    <property type="match status" value="1"/>
</dbReference>
<dbReference type="PANTHER" id="PTHR38454:SF1">
    <property type="entry name" value="INTEGRAL MEMBRANE PROTEIN"/>
    <property type="match status" value="1"/>
</dbReference>
<dbReference type="InParanoid" id="A0A1H9HUA6"/>
<evidence type="ECO:0000313" key="3">
    <source>
        <dbReference type="Proteomes" id="UP000199021"/>
    </source>
</evidence>
<keyword evidence="3" id="KW-1185">Reference proteome</keyword>
<sequence length="826" mass="89492">MNLKKALPHLLAIGIFLLTVVVLFSPQFQGKTLRMGDITSFNGSAKEYADYQKETGERANWTGTSFSGMPTFQISSVRAGNQIGLLEKPLQGFLPRPAGYFFGGMLCCYLLLVLLGVSPWLSIVGAFGAALATNHIVLFEAGHMSKIVTIFYLPLIASGILLAYQKKYLLGGVIFAIALALSIRANHPQMLFYFAMTLPIFGAVRFASDLKKGQLGHFAKAAGVLVIGAILALGSGASNLMTTLEYTASSMRGGQVLETPLAAPNGKDAPKKGLEWDYSMQWSNGFKDLVATYAPLAAGGGNGQEITADTDLGKALRRAGLNVRGEFAAPMYHGSLPFTEGPSYLGAVVWALFLFGLFTARRSIAIWLGGGTLLLFLLSLGKNFEGFNHLLYDILPFLNKFRAPSSALGVASFMMVSLGVIGIHDWLKKTDDQPEAAKKQLLYSGITAAVLGLIVAVLLPGFITFAGANDTALLQRFTGGQIEVASLLDALESTRASLYSADAWRSFLFVGLTFGVLFLMWRKTVSPLIGGLVLAAFLLFDFSGVNGRYIAKEDWRKTPRNAAPFQATAADQQILQDTDPHFRVLNVAVNTFNDASTSYFHKSVGGYSAVKMRRYDDLIKGYLSKRDPKVLSMLNTKYFILPGQDGQVQAQRNPNAFGPAWLASNLQMVNSNDEEFAALGSVPDLKATAIVHNEFADEVSGLSPNGQGTITLTKYSPNDLSYLFDSPSEQLVVFSEIWYGPDLGWEVTIDGAPAELIRTNYLLRGLRVPAGQHEIKMSFRPSSYSTGKLISMICSLLLLIGLAGYIGKTIMDRNQGQKTATPTEVL</sequence>
<protein>
    <submittedName>
        <fullName evidence="2">Membrane protein YfhO</fullName>
    </submittedName>
</protein>
<feature type="transmembrane region" description="Helical" evidence="1">
    <location>
        <begin position="365"/>
        <end position="381"/>
    </location>
</feature>
<feature type="transmembrane region" description="Helical" evidence="1">
    <location>
        <begin position="219"/>
        <end position="241"/>
    </location>
</feature>
<feature type="transmembrane region" description="Helical" evidence="1">
    <location>
        <begin position="168"/>
        <end position="185"/>
    </location>
</feature>
<evidence type="ECO:0000256" key="1">
    <source>
        <dbReference type="SAM" id="Phobius"/>
    </source>
</evidence>
<feature type="transmembrane region" description="Helical" evidence="1">
    <location>
        <begin position="789"/>
        <end position="807"/>
    </location>
</feature>
<feature type="transmembrane region" description="Helical" evidence="1">
    <location>
        <begin position="503"/>
        <end position="521"/>
    </location>
</feature>
<dbReference type="EMBL" id="FOFB01000013">
    <property type="protein sequence ID" value="SEQ65857.1"/>
    <property type="molecule type" value="Genomic_DNA"/>
</dbReference>
<evidence type="ECO:0000313" key="2">
    <source>
        <dbReference type="EMBL" id="SEQ65857.1"/>
    </source>
</evidence>
<keyword evidence="1" id="KW-0472">Membrane</keyword>
<feature type="transmembrane region" description="Helical" evidence="1">
    <location>
        <begin position="191"/>
        <end position="207"/>
    </location>
</feature>
<dbReference type="STRING" id="478744.SAMN05444359_113105"/>
<organism evidence="2 3">
    <name type="scientific">Neolewinella agarilytica</name>
    <dbReference type="NCBI Taxonomy" id="478744"/>
    <lineage>
        <taxon>Bacteria</taxon>
        <taxon>Pseudomonadati</taxon>
        <taxon>Bacteroidota</taxon>
        <taxon>Saprospiria</taxon>
        <taxon>Saprospirales</taxon>
        <taxon>Lewinellaceae</taxon>
        <taxon>Neolewinella</taxon>
    </lineage>
</organism>
<name>A0A1H9HUA6_9BACT</name>
<feature type="transmembrane region" description="Helical" evidence="1">
    <location>
        <begin position="341"/>
        <end position="358"/>
    </location>
</feature>
<keyword evidence="1" id="KW-0812">Transmembrane</keyword>
<feature type="transmembrane region" description="Helical" evidence="1">
    <location>
        <begin position="143"/>
        <end position="163"/>
    </location>
</feature>
<keyword evidence="1" id="KW-1133">Transmembrane helix</keyword>
<feature type="transmembrane region" description="Helical" evidence="1">
    <location>
        <begin position="528"/>
        <end position="551"/>
    </location>
</feature>
<feature type="transmembrane region" description="Helical" evidence="1">
    <location>
        <begin position="441"/>
        <end position="463"/>
    </location>
</feature>
<feature type="transmembrane region" description="Helical" evidence="1">
    <location>
        <begin position="401"/>
        <end position="421"/>
    </location>
</feature>
<gene>
    <name evidence="2" type="ORF">SAMN05444359_113105</name>
</gene>
<proteinExistence type="predicted"/>
<dbReference type="RefSeq" id="WP_090169156.1">
    <property type="nucleotide sequence ID" value="NZ_FOFB01000013.1"/>
</dbReference>
<dbReference type="Pfam" id="PF09586">
    <property type="entry name" value="YfhO"/>
    <property type="match status" value="1"/>
</dbReference>
<accession>A0A1H9HUA6</accession>
<feature type="transmembrane region" description="Helical" evidence="1">
    <location>
        <begin position="98"/>
        <end position="123"/>
    </location>
</feature>
<dbReference type="OrthoDB" id="9772884at2"/>
<reference evidence="3" key="1">
    <citation type="submission" date="2016-10" db="EMBL/GenBank/DDBJ databases">
        <authorList>
            <person name="Varghese N."/>
            <person name="Submissions S."/>
        </authorList>
    </citation>
    <scope>NUCLEOTIDE SEQUENCE [LARGE SCALE GENOMIC DNA]</scope>
    <source>
        <strain evidence="3">DSM 24740</strain>
    </source>
</reference>
<dbReference type="InterPro" id="IPR018580">
    <property type="entry name" value="Uncharacterised_YfhO"/>
</dbReference>